<dbReference type="EMBL" id="FOJI01000004">
    <property type="protein sequence ID" value="SEW07425.1"/>
    <property type="molecule type" value="Genomic_DNA"/>
</dbReference>
<evidence type="ECO:0000256" key="4">
    <source>
        <dbReference type="ARBA" id="ARBA00022692"/>
    </source>
</evidence>
<dbReference type="RefSeq" id="WP_092451771.1">
    <property type="nucleotide sequence ID" value="NZ_FOJI01000004.1"/>
</dbReference>
<keyword evidence="7 9" id="KW-0808">Transferase</keyword>
<keyword evidence="10" id="KW-1185">Reference proteome</keyword>
<evidence type="ECO:0000256" key="8">
    <source>
        <dbReference type="SAM" id="Phobius"/>
    </source>
</evidence>
<dbReference type="InterPro" id="IPR028362">
    <property type="entry name" value="AlgI"/>
</dbReference>
<comment type="similarity">
    <text evidence="2 7">Belongs to the membrane-bound acyltransferase family.</text>
</comment>
<evidence type="ECO:0000256" key="3">
    <source>
        <dbReference type="ARBA" id="ARBA00022475"/>
    </source>
</evidence>
<feature type="transmembrane region" description="Helical" evidence="8">
    <location>
        <begin position="101"/>
        <end position="121"/>
    </location>
</feature>
<dbReference type="Proteomes" id="UP000199701">
    <property type="component" value="Unassembled WGS sequence"/>
</dbReference>
<reference evidence="9 10" key="1">
    <citation type="submission" date="2016-10" db="EMBL/GenBank/DDBJ databases">
        <authorList>
            <person name="de Groot N.N."/>
        </authorList>
    </citation>
    <scope>NUCLEOTIDE SEQUENCE [LARGE SCALE GENOMIC DNA]</scope>
    <source>
        <strain evidence="9 10">DSM 9179</strain>
    </source>
</reference>
<feature type="transmembrane region" description="Helical" evidence="8">
    <location>
        <begin position="372"/>
        <end position="389"/>
    </location>
</feature>
<protein>
    <submittedName>
        <fullName evidence="9">D-alanyl-lipoteichoic acid acyltransferase DltB, MBOAT superfamily</fullName>
    </submittedName>
</protein>
<dbReference type="Pfam" id="PF03062">
    <property type="entry name" value="MBOAT"/>
    <property type="match status" value="1"/>
</dbReference>
<dbReference type="AlphaFoldDB" id="A0A1I0P0C6"/>
<dbReference type="PIRSF" id="PIRSF016636">
    <property type="entry name" value="AlgI_DltB"/>
    <property type="match status" value="1"/>
</dbReference>
<dbReference type="PANTHER" id="PTHR13285:SF18">
    <property type="entry name" value="PROTEIN-CYSTEINE N-PALMITOYLTRANSFERASE RASP"/>
    <property type="match status" value="1"/>
</dbReference>
<evidence type="ECO:0000256" key="6">
    <source>
        <dbReference type="ARBA" id="ARBA00023136"/>
    </source>
</evidence>
<proteinExistence type="inferred from homology"/>
<sequence>MSFVSTGFLLFLLIGVIVYYFIPKKVQWIWLLFISYFYYATYGIKPMAFIAFTTISTYIGGRLIEKYSNDGANKILKNKSNITSEEKKKIKANTKGNKRKVVFIMLLFNFGILAVLKYFNFGVENINGIMHRLFGIQYTIAGMDLLLPLGISFYTFQSMGYIIDIYQGKYEADKNIFKFALFVSFFPQILQGPIGRYNRLAHQFYEKHYFNLTKIQQGLQLICWGFFKKLVIADRAGIIANQVFDHDDKYAGVVVIVGVLAYCIQLYGDFAGGMDVVMGTAELFDIKIDANFRQPFFSHSISEFWRRWHITLGTWMKDYIFYPFSLSKGMNKFGKFSKKKFGNAIGRVLPICLADLLIFFIVGLWHGASWKFIIYGLYNGFIIAFSGMFQPVYIKMFEITHINAKTRTWRLFQIFRTFVLINIGWYFDRGNSLKDAVYMMYYSVKGFSFSALTDGSLLKLGLDSLQIMILIAACVVWFIVSVLKEKNIEVREAIARRILPIRWAIYIALIISIPLLGTVSAKVGGFIYAQF</sequence>
<feature type="transmembrane region" description="Helical" evidence="8">
    <location>
        <begin position="133"/>
        <end position="156"/>
    </location>
</feature>
<evidence type="ECO:0000256" key="1">
    <source>
        <dbReference type="ARBA" id="ARBA00004651"/>
    </source>
</evidence>
<dbReference type="PANTHER" id="PTHR13285">
    <property type="entry name" value="ACYLTRANSFERASE"/>
    <property type="match status" value="1"/>
</dbReference>
<feature type="transmembrane region" description="Helical" evidence="8">
    <location>
        <begin position="465"/>
        <end position="483"/>
    </location>
</feature>
<feature type="transmembrane region" description="Helical" evidence="8">
    <location>
        <begin position="409"/>
        <end position="427"/>
    </location>
</feature>
<dbReference type="PIRSF" id="PIRSF500217">
    <property type="entry name" value="AlgI"/>
    <property type="match status" value="1"/>
</dbReference>
<evidence type="ECO:0000313" key="9">
    <source>
        <dbReference type="EMBL" id="SEW07425.1"/>
    </source>
</evidence>
<comment type="subcellular location">
    <subcellularLocation>
        <location evidence="1">Cell membrane</location>
        <topology evidence="1">Multi-pass membrane protein</topology>
    </subcellularLocation>
</comment>
<evidence type="ECO:0000313" key="10">
    <source>
        <dbReference type="Proteomes" id="UP000199701"/>
    </source>
</evidence>
<feature type="transmembrane region" description="Helical" evidence="8">
    <location>
        <begin position="28"/>
        <end position="52"/>
    </location>
</feature>
<dbReference type="STRING" id="99656.SAMN05421659_10444"/>
<feature type="transmembrane region" description="Helical" evidence="8">
    <location>
        <begin position="7"/>
        <end position="22"/>
    </location>
</feature>
<evidence type="ECO:0000256" key="2">
    <source>
        <dbReference type="ARBA" id="ARBA00010323"/>
    </source>
</evidence>
<evidence type="ECO:0000256" key="5">
    <source>
        <dbReference type="ARBA" id="ARBA00022989"/>
    </source>
</evidence>
<dbReference type="InterPro" id="IPR024194">
    <property type="entry name" value="Ac/AlaTfrase_AlgI/DltB"/>
</dbReference>
<dbReference type="OrthoDB" id="9805788at2"/>
<keyword evidence="7 9" id="KW-0012">Acyltransferase</keyword>
<keyword evidence="3 7" id="KW-1003">Cell membrane</keyword>
<dbReference type="GO" id="GO:0005886">
    <property type="term" value="C:plasma membrane"/>
    <property type="evidence" value="ECO:0007669"/>
    <property type="project" value="UniProtKB-SubCell"/>
</dbReference>
<dbReference type="GO" id="GO:0042121">
    <property type="term" value="P:alginic acid biosynthetic process"/>
    <property type="evidence" value="ECO:0007669"/>
    <property type="project" value="InterPro"/>
</dbReference>
<dbReference type="InterPro" id="IPR051085">
    <property type="entry name" value="MB_O-acyltransferase"/>
</dbReference>
<feature type="transmembrane region" description="Helical" evidence="8">
    <location>
        <begin position="344"/>
        <end position="366"/>
    </location>
</feature>
<dbReference type="InterPro" id="IPR004299">
    <property type="entry name" value="MBOAT_fam"/>
</dbReference>
<accession>A0A1I0P0C6</accession>
<name>A0A1I0P0C6_9FIRM</name>
<feature type="transmembrane region" description="Helical" evidence="8">
    <location>
        <begin position="250"/>
        <end position="268"/>
    </location>
</feature>
<organism evidence="9 10">
    <name type="scientific">[Clostridium] fimetarium</name>
    <dbReference type="NCBI Taxonomy" id="99656"/>
    <lineage>
        <taxon>Bacteria</taxon>
        <taxon>Bacillati</taxon>
        <taxon>Bacillota</taxon>
        <taxon>Clostridia</taxon>
        <taxon>Lachnospirales</taxon>
        <taxon>Lachnospiraceae</taxon>
    </lineage>
</organism>
<keyword evidence="6 7" id="KW-0472">Membrane</keyword>
<keyword evidence="5 8" id="KW-1133">Transmembrane helix</keyword>
<evidence type="ECO:0000256" key="7">
    <source>
        <dbReference type="PIRNR" id="PIRNR016636"/>
    </source>
</evidence>
<keyword evidence="4 8" id="KW-0812">Transmembrane</keyword>
<feature type="transmembrane region" description="Helical" evidence="8">
    <location>
        <begin position="503"/>
        <end position="529"/>
    </location>
</feature>
<feature type="transmembrane region" description="Helical" evidence="8">
    <location>
        <begin position="176"/>
        <end position="194"/>
    </location>
</feature>
<gene>
    <name evidence="9" type="ORF">SAMN05421659_10444</name>
</gene>
<dbReference type="GO" id="GO:0016746">
    <property type="term" value="F:acyltransferase activity"/>
    <property type="evidence" value="ECO:0007669"/>
    <property type="project" value="UniProtKB-KW"/>
</dbReference>